<protein>
    <recommendedName>
        <fullName evidence="6">HTH tetR-type domain-containing protein</fullName>
    </recommendedName>
</protein>
<dbReference type="PANTHER" id="PTHR30055:SF234">
    <property type="entry name" value="HTH-TYPE TRANSCRIPTIONAL REGULATOR BETI"/>
    <property type="match status" value="1"/>
</dbReference>
<sequence length="239" mass="25401">MQEIDSAASPAPGTERETEAEEDASPAEPGPEEPGPDRAHSSSGPLAPPSPAAQRTRRAILLAAVEVLSVNPGAALIDVADTAGVSRSTLHRHFTDRAALRAAVDALAEEQWTEAVRVARLDQGSGFEAFRRLCGELISRIDTLAWWMASDEPDQDTSGDCEAPAESAEDAEIAAALRRGHRDGTIDPTLSPEWVSNITWATLYAIRFIPAQGGMSPFEARQQGLRTLLKSVAADPSAV</sequence>
<gene>
    <name evidence="7" type="ORF">GCM10010529_04300</name>
</gene>
<keyword evidence="3" id="KW-0804">Transcription</keyword>
<organism evidence="7 8">
    <name type="scientific">Nesterenkonia aethiopica</name>
    <dbReference type="NCBI Taxonomy" id="269144"/>
    <lineage>
        <taxon>Bacteria</taxon>
        <taxon>Bacillati</taxon>
        <taxon>Actinomycetota</taxon>
        <taxon>Actinomycetes</taxon>
        <taxon>Micrococcales</taxon>
        <taxon>Micrococcaceae</taxon>
        <taxon>Nesterenkonia</taxon>
    </lineage>
</organism>
<evidence type="ECO:0000256" key="3">
    <source>
        <dbReference type="ARBA" id="ARBA00023163"/>
    </source>
</evidence>
<proteinExistence type="predicted"/>
<name>A0ABP6LNR4_9MICC</name>
<feature type="DNA-binding region" description="H-T-H motif" evidence="4">
    <location>
        <begin position="75"/>
        <end position="94"/>
    </location>
</feature>
<evidence type="ECO:0000259" key="6">
    <source>
        <dbReference type="PROSITE" id="PS50977"/>
    </source>
</evidence>
<evidence type="ECO:0000256" key="2">
    <source>
        <dbReference type="ARBA" id="ARBA00023125"/>
    </source>
</evidence>
<reference evidence="8" key="1">
    <citation type="journal article" date="2019" name="Int. J. Syst. Evol. Microbiol.">
        <title>The Global Catalogue of Microorganisms (GCM) 10K type strain sequencing project: providing services to taxonomists for standard genome sequencing and annotation.</title>
        <authorList>
            <consortium name="The Broad Institute Genomics Platform"/>
            <consortium name="The Broad Institute Genome Sequencing Center for Infectious Disease"/>
            <person name="Wu L."/>
            <person name="Ma J."/>
        </authorList>
    </citation>
    <scope>NUCLEOTIDE SEQUENCE [LARGE SCALE GENOMIC DNA]</scope>
    <source>
        <strain evidence="8">JCM 14309</strain>
    </source>
</reference>
<evidence type="ECO:0000313" key="7">
    <source>
        <dbReference type="EMBL" id="GAA3053413.1"/>
    </source>
</evidence>
<keyword evidence="1" id="KW-0805">Transcription regulation</keyword>
<dbReference type="SUPFAM" id="SSF46689">
    <property type="entry name" value="Homeodomain-like"/>
    <property type="match status" value="1"/>
</dbReference>
<dbReference type="EMBL" id="BAAAVT010000002">
    <property type="protein sequence ID" value="GAA3053413.1"/>
    <property type="molecule type" value="Genomic_DNA"/>
</dbReference>
<evidence type="ECO:0000256" key="5">
    <source>
        <dbReference type="SAM" id="MobiDB-lite"/>
    </source>
</evidence>
<accession>A0ABP6LNR4</accession>
<dbReference type="Gene3D" id="1.10.357.10">
    <property type="entry name" value="Tetracycline Repressor, domain 2"/>
    <property type="match status" value="1"/>
</dbReference>
<feature type="domain" description="HTH tetR-type" evidence="6">
    <location>
        <begin position="54"/>
        <end position="112"/>
    </location>
</feature>
<dbReference type="PROSITE" id="PS50977">
    <property type="entry name" value="HTH_TETR_2"/>
    <property type="match status" value="1"/>
</dbReference>
<keyword evidence="8" id="KW-1185">Reference proteome</keyword>
<keyword evidence="2 4" id="KW-0238">DNA-binding</keyword>
<evidence type="ECO:0000313" key="8">
    <source>
        <dbReference type="Proteomes" id="UP001500236"/>
    </source>
</evidence>
<evidence type="ECO:0000256" key="4">
    <source>
        <dbReference type="PROSITE-ProRule" id="PRU00335"/>
    </source>
</evidence>
<dbReference type="InterPro" id="IPR050109">
    <property type="entry name" value="HTH-type_TetR-like_transc_reg"/>
</dbReference>
<feature type="region of interest" description="Disordered" evidence="5">
    <location>
        <begin position="1"/>
        <end position="53"/>
    </location>
</feature>
<dbReference type="InterPro" id="IPR001647">
    <property type="entry name" value="HTH_TetR"/>
</dbReference>
<dbReference type="InterPro" id="IPR009057">
    <property type="entry name" value="Homeodomain-like_sf"/>
</dbReference>
<dbReference type="RefSeq" id="WP_344683034.1">
    <property type="nucleotide sequence ID" value="NZ_BAAAVT010000002.1"/>
</dbReference>
<comment type="caution">
    <text evidence="7">The sequence shown here is derived from an EMBL/GenBank/DDBJ whole genome shotgun (WGS) entry which is preliminary data.</text>
</comment>
<dbReference type="PANTHER" id="PTHR30055">
    <property type="entry name" value="HTH-TYPE TRANSCRIPTIONAL REGULATOR RUTR"/>
    <property type="match status" value="1"/>
</dbReference>
<evidence type="ECO:0000256" key="1">
    <source>
        <dbReference type="ARBA" id="ARBA00023015"/>
    </source>
</evidence>
<dbReference type="Proteomes" id="UP001500236">
    <property type="component" value="Unassembled WGS sequence"/>
</dbReference>
<dbReference type="Pfam" id="PF00440">
    <property type="entry name" value="TetR_N"/>
    <property type="match status" value="1"/>
</dbReference>